<dbReference type="HOGENOM" id="CLU_1927972_0_0_1"/>
<name>B0CNM2_LACBS</name>
<sequence length="131" mass="14249">MDERPSSVDDHNVDLLASALEALSTNDPVSVLPPQAHTPPAPLHLSISPVTTPRRGRKFYSVTIGKRCGVFDKWSYAKTLVDGVSKATFTGFKVYDDAVKDYFEAKAAGLVRVVRDPGDELIYGPLSKAVM</sequence>
<dbReference type="InterPro" id="IPR011320">
    <property type="entry name" value="RNase_H1_N"/>
</dbReference>
<dbReference type="GeneID" id="6069142"/>
<dbReference type="OrthoDB" id="3270804at2759"/>
<feature type="domain" description="Ribonuclease H1 N-terminal" evidence="1">
    <location>
        <begin position="58"/>
        <end position="98"/>
    </location>
</feature>
<evidence type="ECO:0000313" key="3">
    <source>
        <dbReference type="Proteomes" id="UP000001194"/>
    </source>
</evidence>
<accession>B0CNM2</accession>
<organism evidence="3">
    <name type="scientific">Laccaria bicolor (strain S238N-H82 / ATCC MYA-4686)</name>
    <name type="common">Bicoloured deceiver</name>
    <name type="synonym">Laccaria laccata var. bicolor</name>
    <dbReference type="NCBI Taxonomy" id="486041"/>
    <lineage>
        <taxon>Eukaryota</taxon>
        <taxon>Fungi</taxon>
        <taxon>Dikarya</taxon>
        <taxon>Basidiomycota</taxon>
        <taxon>Agaricomycotina</taxon>
        <taxon>Agaricomycetes</taxon>
        <taxon>Agaricomycetidae</taxon>
        <taxon>Agaricales</taxon>
        <taxon>Agaricineae</taxon>
        <taxon>Hydnangiaceae</taxon>
        <taxon>Laccaria</taxon>
    </lineage>
</organism>
<dbReference type="AlphaFoldDB" id="B0CNM2"/>
<dbReference type="Proteomes" id="UP000001194">
    <property type="component" value="Unassembled WGS sequence"/>
</dbReference>
<dbReference type="EMBL" id="DS547091">
    <property type="protein sequence ID" value="EDR15955.1"/>
    <property type="molecule type" value="Genomic_DNA"/>
</dbReference>
<dbReference type="RefSeq" id="XP_001874163.1">
    <property type="nucleotide sequence ID" value="XM_001874128.1"/>
</dbReference>
<evidence type="ECO:0000259" key="1">
    <source>
        <dbReference type="Pfam" id="PF01693"/>
    </source>
</evidence>
<gene>
    <name evidence="2" type="ORF">LACBIDRAFT_301465</name>
</gene>
<dbReference type="SUPFAM" id="SSF55658">
    <property type="entry name" value="L9 N-domain-like"/>
    <property type="match status" value="1"/>
</dbReference>
<dbReference type="InterPro" id="IPR037056">
    <property type="entry name" value="RNase_H1_N_sf"/>
</dbReference>
<dbReference type="STRING" id="486041.B0CNM2"/>
<dbReference type="InParanoid" id="B0CNM2"/>
<keyword evidence="3" id="KW-1185">Reference proteome</keyword>
<evidence type="ECO:0000313" key="2">
    <source>
        <dbReference type="EMBL" id="EDR15955.1"/>
    </source>
</evidence>
<proteinExistence type="predicted"/>
<dbReference type="Pfam" id="PF01693">
    <property type="entry name" value="Cauli_VI"/>
    <property type="match status" value="1"/>
</dbReference>
<protein>
    <submittedName>
        <fullName evidence="2">Predicted protein</fullName>
    </submittedName>
</protein>
<dbReference type="KEGG" id="lbc:LACBIDRAFT_301465"/>
<dbReference type="Gene3D" id="3.40.970.10">
    <property type="entry name" value="Ribonuclease H1, N-terminal domain"/>
    <property type="match status" value="1"/>
</dbReference>
<dbReference type="InterPro" id="IPR009027">
    <property type="entry name" value="Ribosomal_bL9/RNase_H1_N"/>
</dbReference>
<reference evidence="2 3" key="1">
    <citation type="journal article" date="2008" name="Nature">
        <title>The genome of Laccaria bicolor provides insights into mycorrhizal symbiosis.</title>
        <authorList>
            <person name="Martin F."/>
            <person name="Aerts A."/>
            <person name="Ahren D."/>
            <person name="Brun A."/>
            <person name="Danchin E.G.J."/>
            <person name="Duchaussoy F."/>
            <person name="Gibon J."/>
            <person name="Kohler A."/>
            <person name="Lindquist E."/>
            <person name="Pereda V."/>
            <person name="Salamov A."/>
            <person name="Shapiro H.J."/>
            <person name="Wuyts J."/>
            <person name="Blaudez D."/>
            <person name="Buee M."/>
            <person name="Brokstein P."/>
            <person name="Canbaeck B."/>
            <person name="Cohen D."/>
            <person name="Courty P.E."/>
            <person name="Coutinho P.M."/>
            <person name="Delaruelle C."/>
            <person name="Detter J.C."/>
            <person name="Deveau A."/>
            <person name="DiFazio S."/>
            <person name="Duplessis S."/>
            <person name="Fraissinet-Tachet L."/>
            <person name="Lucic E."/>
            <person name="Frey-Klett P."/>
            <person name="Fourrey C."/>
            <person name="Feussner I."/>
            <person name="Gay G."/>
            <person name="Grimwood J."/>
            <person name="Hoegger P.J."/>
            <person name="Jain P."/>
            <person name="Kilaru S."/>
            <person name="Labbe J."/>
            <person name="Lin Y.C."/>
            <person name="Legue V."/>
            <person name="Le Tacon F."/>
            <person name="Marmeisse R."/>
            <person name="Melayah D."/>
            <person name="Montanini B."/>
            <person name="Muratet M."/>
            <person name="Nehls U."/>
            <person name="Niculita-Hirzel H."/>
            <person name="Oudot-Le Secq M.P."/>
            <person name="Peter M."/>
            <person name="Quesneville H."/>
            <person name="Rajashekar B."/>
            <person name="Reich M."/>
            <person name="Rouhier N."/>
            <person name="Schmutz J."/>
            <person name="Yin T."/>
            <person name="Chalot M."/>
            <person name="Henrissat B."/>
            <person name="Kuees U."/>
            <person name="Lucas S."/>
            <person name="Van de Peer Y."/>
            <person name="Podila G.K."/>
            <person name="Polle A."/>
            <person name="Pukkila P.J."/>
            <person name="Richardson P.M."/>
            <person name="Rouze P."/>
            <person name="Sanders I.R."/>
            <person name="Stajich J.E."/>
            <person name="Tunlid A."/>
            <person name="Tuskan G."/>
            <person name="Grigoriev I.V."/>
        </authorList>
    </citation>
    <scope>NUCLEOTIDE SEQUENCE [LARGE SCALE GENOMIC DNA]</scope>
    <source>
        <strain evidence="3">S238N-H82 / ATCC MYA-4686</strain>
    </source>
</reference>